<gene>
    <name evidence="6" type="ORF">BBF96_09260</name>
</gene>
<organism evidence="6 7">
    <name type="scientific">Anoxybacter fermentans</name>
    <dbReference type="NCBI Taxonomy" id="1323375"/>
    <lineage>
        <taxon>Bacteria</taxon>
        <taxon>Bacillati</taxon>
        <taxon>Bacillota</taxon>
        <taxon>Clostridia</taxon>
        <taxon>Halanaerobiales</taxon>
        <taxon>Anoxybacter</taxon>
    </lineage>
</organism>
<dbReference type="InterPro" id="IPR001131">
    <property type="entry name" value="Peptidase_M24B_aminopep-P_CS"/>
</dbReference>
<dbReference type="CDD" id="cd01092">
    <property type="entry name" value="APP-like"/>
    <property type="match status" value="1"/>
</dbReference>
<accession>A0A3Q9HQS5</accession>
<dbReference type="Gene3D" id="3.40.350.10">
    <property type="entry name" value="Creatinase/prolidase N-terminal domain"/>
    <property type="match status" value="1"/>
</dbReference>
<dbReference type="PANTHER" id="PTHR46112:SF3">
    <property type="entry name" value="AMINOPEPTIDASE YPDF"/>
    <property type="match status" value="1"/>
</dbReference>
<reference evidence="6 7" key="1">
    <citation type="submission" date="2016-07" db="EMBL/GenBank/DDBJ databases">
        <title>Genome and transcriptome analysis of iron-reducing fermentative bacteria Anoxybacter fermentans.</title>
        <authorList>
            <person name="Zeng X."/>
            <person name="Shao Z."/>
        </authorList>
    </citation>
    <scope>NUCLEOTIDE SEQUENCE [LARGE SCALE GENOMIC DNA]</scope>
    <source>
        <strain evidence="6 7">DY22613</strain>
    </source>
</reference>
<comment type="similarity">
    <text evidence="1">Belongs to the peptidase M24B family.</text>
</comment>
<dbReference type="AlphaFoldDB" id="A0A3Q9HQS5"/>
<dbReference type="GO" id="GO:0004177">
    <property type="term" value="F:aminopeptidase activity"/>
    <property type="evidence" value="ECO:0007669"/>
    <property type="project" value="UniProtKB-ARBA"/>
</dbReference>
<evidence type="ECO:0000313" key="7">
    <source>
        <dbReference type="Proteomes" id="UP000267250"/>
    </source>
</evidence>
<dbReference type="FunFam" id="3.90.230.10:FF:000014">
    <property type="entry name" value="Aminopeptidase P family protein"/>
    <property type="match status" value="1"/>
</dbReference>
<dbReference type="SUPFAM" id="SSF53092">
    <property type="entry name" value="Creatinase/prolidase N-terminal domain"/>
    <property type="match status" value="1"/>
</dbReference>
<evidence type="ECO:0000259" key="5">
    <source>
        <dbReference type="Pfam" id="PF01321"/>
    </source>
</evidence>
<dbReference type="SUPFAM" id="SSF55920">
    <property type="entry name" value="Creatinase/aminopeptidase"/>
    <property type="match status" value="1"/>
</dbReference>
<dbReference type="PROSITE" id="PS00491">
    <property type="entry name" value="PROLINE_PEPTIDASE"/>
    <property type="match status" value="1"/>
</dbReference>
<evidence type="ECO:0000256" key="2">
    <source>
        <dbReference type="ARBA" id="ARBA00022723"/>
    </source>
</evidence>
<dbReference type="GO" id="GO:0046872">
    <property type="term" value="F:metal ion binding"/>
    <property type="evidence" value="ECO:0007669"/>
    <property type="project" value="UniProtKB-KW"/>
</dbReference>
<protein>
    <submittedName>
        <fullName evidence="6">Xaa-Pro dipeptidase</fullName>
    </submittedName>
</protein>
<dbReference type="InterPro" id="IPR050659">
    <property type="entry name" value="Peptidase_M24B"/>
</dbReference>
<dbReference type="InterPro" id="IPR029149">
    <property type="entry name" value="Creatin/AminoP/Spt16_N"/>
</dbReference>
<evidence type="ECO:0000313" key="6">
    <source>
        <dbReference type="EMBL" id="AZR73559.1"/>
    </source>
</evidence>
<evidence type="ECO:0000256" key="3">
    <source>
        <dbReference type="ARBA" id="ARBA00022801"/>
    </source>
</evidence>
<dbReference type="KEGG" id="aft:BBF96_09260"/>
<dbReference type="InterPro" id="IPR000994">
    <property type="entry name" value="Pept_M24"/>
</dbReference>
<sequence length="356" mass="39594">MKQRVERLKKLFTAKGLDGVLITKAENRRYITGFTGSAGVGIITEDRNILVTDFRYLEQAAEQAPDFEIVDGTMDIVVKVQEVVNELKIKKLGFESQGMTFFDYQQYINQIGDIAELVPLDGLVEELRLIKDEEEIEMIKKAAEIADAAFEHIQSFIKPGVTEVEVALELEYFMKKMGSQKNAFDFIIASGPRSSLPHGVASDRVIQSGEFLKMDFGAVYNGYHSDITRTVVVGEPNEKMIEIYNIVKEAQQSVLDQIKAGMTTKEADAIARNIIAEAGYGSNFGHGLGHGIGLEIHEGPRVSFKEEVILKENMVITVEPGIYIPQWGGVRIEDDVVITKDGCRVLTSATKELIKL</sequence>
<dbReference type="EMBL" id="CP016379">
    <property type="protein sequence ID" value="AZR73559.1"/>
    <property type="molecule type" value="Genomic_DNA"/>
</dbReference>
<dbReference type="Pfam" id="PF01321">
    <property type="entry name" value="Creatinase_N"/>
    <property type="match status" value="1"/>
</dbReference>
<name>A0A3Q9HQS5_9FIRM</name>
<feature type="domain" description="Peptidase M24" evidence="4">
    <location>
        <begin position="137"/>
        <end position="340"/>
    </location>
</feature>
<dbReference type="OrthoDB" id="9806388at2"/>
<dbReference type="GO" id="GO:0008235">
    <property type="term" value="F:metalloexopeptidase activity"/>
    <property type="evidence" value="ECO:0007669"/>
    <property type="project" value="UniProtKB-ARBA"/>
</dbReference>
<keyword evidence="7" id="KW-1185">Reference proteome</keyword>
<dbReference type="Gene3D" id="3.90.230.10">
    <property type="entry name" value="Creatinase/methionine aminopeptidase superfamily"/>
    <property type="match status" value="1"/>
</dbReference>
<dbReference type="Proteomes" id="UP000267250">
    <property type="component" value="Chromosome"/>
</dbReference>
<proteinExistence type="inferred from homology"/>
<dbReference type="InterPro" id="IPR036005">
    <property type="entry name" value="Creatinase/aminopeptidase-like"/>
</dbReference>
<keyword evidence="2" id="KW-0479">Metal-binding</keyword>
<dbReference type="PRINTS" id="PR00599">
    <property type="entry name" value="MAPEPTIDASE"/>
</dbReference>
<keyword evidence="3" id="KW-0378">Hydrolase</keyword>
<feature type="domain" description="Creatinase N-terminal" evidence="5">
    <location>
        <begin position="4"/>
        <end position="130"/>
    </location>
</feature>
<dbReference type="RefSeq" id="WP_127016899.1">
    <property type="nucleotide sequence ID" value="NZ_CP016379.1"/>
</dbReference>
<evidence type="ECO:0000256" key="1">
    <source>
        <dbReference type="ARBA" id="ARBA00008766"/>
    </source>
</evidence>
<dbReference type="PANTHER" id="PTHR46112">
    <property type="entry name" value="AMINOPEPTIDASE"/>
    <property type="match status" value="1"/>
</dbReference>
<dbReference type="InterPro" id="IPR001714">
    <property type="entry name" value="Pept_M24_MAP"/>
</dbReference>
<evidence type="ECO:0000259" key="4">
    <source>
        <dbReference type="Pfam" id="PF00557"/>
    </source>
</evidence>
<dbReference type="Pfam" id="PF00557">
    <property type="entry name" value="Peptidase_M24"/>
    <property type="match status" value="1"/>
</dbReference>
<dbReference type="InterPro" id="IPR000587">
    <property type="entry name" value="Creatinase_N"/>
</dbReference>